<dbReference type="PANTHER" id="PTHR31228">
    <property type="entry name" value="CYSTATIN/MONELLIN SUPERFAMILY PROTEIN"/>
    <property type="match status" value="1"/>
</dbReference>
<gene>
    <name evidence="1" type="ORF">TAV2_LOCUS21777</name>
</gene>
<dbReference type="SUPFAM" id="SSF54403">
    <property type="entry name" value="Cystatin/monellin"/>
    <property type="match status" value="1"/>
</dbReference>
<evidence type="ECO:0000313" key="1">
    <source>
        <dbReference type="EMBL" id="CAH2069690.1"/>
    </source>
</evidence>
<accession>A0AAU9SMQ5</accession>
<dbReference type="PANTHER" id="PTHR31228:SF25">
    <property type="entry name" value="CYSTATIN-LIKE PROTEIN-RELATED"/>
    <property type="match status" value="1"/>
</dbReference>
<keyword evidence="2" id="KW-1185">Reference proteome</keyword>
<evidence type="ECO:0000313" key="2">
    <source>
        <dbReference type="Proteomes" id="UP000836841"/>
    </source>
</evidence>
<proteinExistence type="predicted"/>
<dbReference type="AlphaFoldDB" id="A0AAU9SMQ5"/>
<dbReference type="Gene3D" id="3.10.450.10">
    <property type="match status" value="1"/>
</dbReference>
<protein>
    <submittedName>
        <fullName evidence="1">Uncharacterized protein</fullName>
    </submittedName>
</protein>
<sequence length="251" mass="29005">MGKCVRVPIMTDSVLTELNCRPCKIPKFHNACEGSKSSNIKRKLKERDVYNDEYVRQYILFHYQYKKSEGFTIDWEQFDYVFPIRSFDNSPNRISDTRSHAEMIREVTLFAIEKHNEAKGTKLVFVEHIRANYLFLNGLVSWLTFWAMDMNSSSPESKIYQAKVWRLGKLRFDIPIFRLKPTEEEIASVEVEPPAPLECDSDDYPGTASFSSFFDPIKPAVVFARPGPNDDTGLPFVFHRTEAGRLCPPSN</sequence>
<reference evidence="1 2" key="1">
    <citation type="submission" date="2022-03" db="EMBL/GenBank/DDBJ databases">
        <authorList>
            <person name="Nunn A."/>
            <person name="Chopra R."/>
            <person name="Nunn A."/>
            <person name="Contreras Garrido A."/>
        </authorList>
    </citation>
    <scope>NUCLEOTIDE SEQUENCE [LARGE SCALE GENOMIC DNA]</scope>
</reference>
<dbReference type="EMBL" id="OU466862">
    <property type="protein sequence ID" value="CAH2069690.1"/>
    <property type="molecule type" value="Genomic_DNA"/>
</dbReference>
<dbReference type="InterPro" id="IPR046350">
    <property type="entry name" value="Cystatin_sf"/>
</dbReference>
<dbReference type="Proteomes" id="UP000836841">
    <property type="component" value="Chromosome 6"/>
</dbReference>
<name>A0AAU9SMQ5_THLAR</name>
<organism evidence="1 2">
    <name type="scientific">Thlaspi arvense</name>
    <name type="common">Field penny-cress</name>
    <dbReference type="NCBI Taxonomy" id="13288"/>
    <lineage>
        <taxon>Eukaryota</taxon>
        <taxon>Viridiplantae</taxon>
        <taxon>Streptophyta</taxon>
        <taxon>Embryophyta</taxon>
        <taxon>Tracheophyta</taxon>
        <taxon>Spermatophyta</taxon>
        <taxon>Magnoliopsida</taxon>
        <taxon>eudicotyledons</taxon>
        <taxon>Gunneridae</taxon>
        <taxon>Pentapetalae</taxon>
        <taxon>rosids</taxon>
        <taxon>malvids</taxon>
        <taxon>Brassicales</taxon>
        <taxon>Brassicaceae</taxon>
        <taxon>Thlaspideae</taxon>
        <taxon>Thlaspi</taxon>
    </lineage>
</organism>